<comment type="caution">
    <text evidence="7">The sequence shown here is derived from an EMBL/GenBank/DDBJ whole genome shotgun (WGS) entry which is preliminary data.</text>
</comment>
<accession>A0ABU9X075</accession>
<evidence type="ECO:0000256" key="1">
    <source>
        <dbReference type="ARBA" id="ARBA00022670"/>
    </source>
</evidence>
<protein>
    <submittedName>
        <fullName evidence="7">Prolyl oligopeptidase family serine peptidase</fullName>
    </submittedName>
</protein>
<dbReference type="Gene3D" id="3.40.50.1820">
    <property type="entry name" value="alpha/beta hydrolase"/>
    <property type="match status" value="2"/>
</dbReference>
<dbReference type="Gene3D" id="2.130.10.120">
    <property type="entry name" value="Prolyl oligopeptidase, N-terminal domain"/>
    <property type="match status" value="2"/>
</dbReference>
<keyword evidence="3" id="KW-0720">Serine protease</keyword>
<feature type="domain" description="Peptidase S9A N-terminal" evidence="6">
    <location>
        <begin position="21"/>
        <end position="245"/>
    </location>
</feature>
<sequence>MTEPAASTPAQTLAHAPGEPVDENLWLEDIHGEDQLAWVREQNARTEELLETGDYPELEARILEVMDSHERIPMVAKRGDWYYNFWRDAEHPKGLWRRTRWDSYVTDAPEWEPVLDLDALAAAEGTEWVWGGATFLRPEDGVSWRRCMLRLSPDGGDAAALREYDVEDRAFVDPAAGGFSLPAAKGGADWLDADTLLVSSTLGEDAVTTSSYPRLVRRLPRGGDLESAEVIFEVPAEHMMAGAGFDDTPGFERLIASDRMSFFDVQHHVWRDGAWAPVPVPTDVDVDLHREWILFRPQRDWTPEGAGAGADGAAGTGSAGGTFPAGSLLAADFEAFMAGGREFAVLFAPDGHTSLQSWSWTRGHLMLNLLRDVSSEIRVLTPPSQDAGQEAQSAVREPAAQEGADGGQAGAAHDGGWPASVLDACPPLHLVESYAVDDEDPEAGDDYWLVVTGFLTPTTLVRGTLGGTSADVKRAPSFFDEERFEVEQHFATSEDGTRVPYFQVSPRGLELDGTAPTQLSGYGGFEISRTPAYSGTVGRGWLEKGGVYVVANIRGGGEYGPAWHQAALKANRRRAYEDFAAVAQDLIRRGVTSPEHLGCSGGSNGGLLVGNMLVHYPELFGAVSCGVPLLDMRRYTKLSAGYSWIAEYGDPEVPEEWESLRTFSPYHLLRDGVEYPDTFIWTATSDDRVGPVQARKMAARMEAMGIPNVWFHEALEGGHAGAADNRQAASLQARSQSFLWRALTGTLR</sequence>
<dbReference type="EMBL" id="JBDFRB010000007">
    <property type="protein sequence ID" value="MEN2744862.1"/>
    <property type="molecule type" value="Genomic_DNA"/>
</dbReference>
<dbReference type="Pfam" id="PF02897">
    <property type="entry name" value="Peptidase_S9_N"/>
    <property type="match status" value="1"/>
</dbReference>
<feature type="compositionally biased region" description="Polar residues" evidence="4">
    <location>
        <begin position="382"/>
        <end position="392"/>
    </location>
</feature>
<dbReference type="Pfam" id="PF00326">
    <property type="entry name" value="Peptidase_S9"/>
    <property type="match status" value="1"/>
</dbReference>
<feature type="region of interest" description="Disordered" evidence="4">
    <location>
        <begin position="382"/>
        <end position="415"/>
    </location>
</feature>
<dbReference type="InterPro" id="IPR002470">
    <property type="entry name" value="Peptidase_S9A"/>
</dbReference>
<gene>
    <name evidence="7" type="ORF">ABCQ75_09965</name>
</gene>
<keyword evidence="2" id="KW-0378">Hydrolase</keyword>
<keyword evidence="1" id="KW-0645">Protease</keyword>
<feature type="domain" description="Peptidase S9 prolyl oligopeptidase catalytic" evidence="5">
    <location>
        <begin position="541"/>
        <end position="744"/>
    </location>
</feature>
<evidence type="ECO:0000256" key="4">
    <source>
        <dbReference type="SAM" id="MobiDB-lite"/>
    </source>
</evidence>
<reference evidence="7 8" key="1">
    <citation type="submission" date="2024-05" db="EMBL/GenBank/DDBJ databases">
        <title>Sinomonas sp. nov., isolated from a waste landfill.</title>
        <authorList>
            <person name="Zhao Y."/>
        </authorList>
    </citation>
    <scope>NUCLEOTIDE SEQUENCE [LARGE SCALE GENOMIC DNA]</scope>
    <source>
        <strain evidence="7 8">CCTCC AB2014300</strain>
    </source>
</reference>
<dbReference type="InterPro" id="IPR001375">
    <property type="entry name" value="Peptidase_S9_cat"/>
</dbReference>
<dbReference type="Proteomes" id="UP001422074">
    <property type="component" value="Unassembled WGS sequence"/>
</dbReference>
<organism evidence="7 8">
    <name type="scientific">Sinomonas halotolerans</name>
    <dbReference type="NCBI Taxonomy" id="1644133"/>
    <lineage>
        <taxon>Bacteria</taxon>
        <taxon>Bacillati</taxon>
        <taxon>Actinomycetota</taxon>
        <taxon>Actinomycetes</taxon>
        <taxon>Micrococcales</taxon>
        <taxon>Micrococcaceae</taxon>
        <taxon>Sinomonas</taxon>
    </lineage>
</organism>
<dbReference type="SUPFAM" id="SSF50993">
    <property type="entry name" value="Peptidase/esterase 'gauge' domain"/>
    <property type="match status" value="1"/>
</dbReference>
<name>A0ABU9X075_9MICC</name>
<dbReference type="InterPro" id="IPR029058">
    <property type="entry name" value="AB_hydrolase_fold"/>
</dbReference>
<keyword evidence="8" id="KW-1185">Reference proteome</keyword>
<evidence type="ECO:0000313" key="7">
    <source>
        <dbReference type="EMBL" id="MEN2744862.1"/>
    </source>
</evidence>
<evidence type="ECO:0000256" key="3">
    <source>
        <dbReference type="ARBA" id="ARBA00022825"/>
    </source>
</evidence>
<dbReference type="SUPFAM" id="SSF53474">
    <property type="entry name" value="alpha/beta-Hydrolases"/>
    <property type="match status" value="1"/>
</dbReference>
<evidence type="ECO:0000313" key="8">
    <source>
        <dbReference type="Proteomes" id="UP001422074"/>
    </source>
</evidence>
<dbReference type="InterPro" id="IPR051167">
    <property type="entry name" value="Prolyl_oligopep/macrocyclase"/>
</dbReference>
<evidence type="ECO:0000259" key="6">
    <source>
        <dbReference type="Pfam" id="PF02897"/>
    </source>
</evidence>
<dbReference type="PANTHER" id="PTHR42881:SF13">
    <property type="entry name" value="PROLYL ENDOPEPTIDASE"/>
    <property type="match status" value="1"/>
</dbReference>
<evidence type="ECO:0000256" key="2">
    <source>
        <dbReference type="ARBA" id="ARBA00022801"/>
    </source>
</evidence>
<proteinExistence type="predicted"/>
<dbReference type="RefSeq" id="WP_345885178.1">
    <property type="nucleotide sequence ID" value="NZ_JBDFRB010000007.1"/>
</dbReference>
<dbReference type="PANTHER" id="PTHR42881">
    <property type="entry name" value="PROLYL ENDOPEPTIDASE"/>
    <property type="match status" value="1"/>
</dbReference>
<dbReference type="PRINTS" id="PR00862">
    <property type="entry name" value="PROLIGOPTASE"/>
</dbReference>
<dbReference type="InterPro" id="IPR023302">
    <property type="entry name" value="Pept_S9A_N"/>
</dbReference>
<evidence type="ECO:0000259" key="5">
    <source>
        <dbReference type="Pfam" id="PF00326"/>
    </source>
</evidence>